<keyword evidence="2" id="KW-0597">Phosphoprotein</keyword>
<reference evidence="4 5" key="1">
    <citation type="submission" date="2022-03" db="EMBL/GenBank/DDBJ databases">
        <title>Novel taxa within the pig intestine.</title>
        <authorList>
            <person name="Wylensek D."/>
            <person name="Bishof K."/>
            <person name="Afrizal A."/>
            <person name="Clavel T."/>
        </authorList>
    </citation>
    <scope>NUCLEOTIDE SEQUENCE [LARGE SCALE GENOMIC DNA]</scope>
    <source>
        <strain evidence="4 5">CLA-KB-P66</strain>
    </source>
</reference>
<gene>
    <name evidence="4" type="ORF">MOX91_02360</name>
</gene>
<protein>
    <submittedName>
        <fullName evidence="4">Acyl carrier protein</fullName>
    </submittedName>
</protein>
<dbReference type="PROSITE" id="PS50075">
    <property type="entry name" value="CARRIER"/>
    <property type="match status" value="1"/>
</dbReference>
<dbReference type="Gene3D" id="1.10.1200.10">
    <property type="entry name" value="ACP-like"/>
    <property type="match status" value="1"/>
</dbReference>
<keyword evidence="1" id="KW-0596">Phosphopantetheine</keyword>
<dbReference type="Pfam" id="PF00550">
    <property type="entry name" value="PP-binding"/>
    <property type="match status" value="1"/>
</dbReference>
<dbReference type="PANTHER" id="PTHR20863:SF76">
    <property type="entry name" value="CARRIER DOMAIN-CONTAINING PROTEIN"/>
    <property type="match status" value="1"/>
</dbReference>
<dbReference type="EMBL" id="JALBUT010000002">
    <property type="protein sequence ID" value="MDX8415026.1"/>
    <property type="molecule type" value="Genomic_DNA"/>
</dbReference>
<feature type="domain" description="Carrier" evidence="3">
    <location>
        <begin position="39"/>
        <end position="118"/>
    </location>
</feature>
<proteinExistence type="predicted"/>
<dbReference type="InterPro" id="IPR003231">
    <property type="entry name" value="ACP"/>
</dbReference>
<keyword evidence="5" id="KW-1185">Reference proteome</keyword>
<evidence type="ECO:0000256" key="1">
    <source>
        <dbReference type="ARBA" id="ARBA00022450"/>
    </source>
</evidence>
<dbReference type="Proteomes" id="UP001275932">
    <property type="component" value="Unassembled WGS sequence"/>
</dbReference>
<evidence type="ECO:0000313" key="4">
    <source>
        <dbReference type="EMBL" id="MDX8415026.1"/>
    </source>
</evidence>
<dbReference type="InterPro" id="IPR036736">
    <property type="entry name" value="ACP-like_sf"/>
</dbReference>
<evidence type="ECO:0000256" key="2">
    <source>
        <dbReference type="ARBA" id="ARBA00022553"/>
    </source>
</evidence>
<comment type="caution">
    <text evidence="4">The sequence shown here is derived from an EMBL/GenBank/DDBJ whole genome shotgun (WGS) entry which is preliminary data.</text>
</comment>
<sequence>MENTNFTPEDEAMLRDSLKRCSPETIEAAVEFRKTGDVSKVNTVILGIIARYAEPEKRPLLDNPSDDMVLAQDLNLDSLTMVEIVLAVEDATGISISNEDVQTLRTIGDVKNYIAKKASA</sequence>
<evidence type="ECO:0000259" key="3">
    <source>
        <dbReference type="PROSITE" id="PS50075"/>
    </source>
</evidence>
<dbReference type="PANTHER" id="PTHR20863">
    <property type="entry name" value="ACYL CARRIER PROTEIN"/>
    <property type="match status" value="1"/>
</dbReference>
<evidence type="ECO:0000313" key="5">
    <source>
        <dbReference type="Proteomes" id="UP001275932"/>
    </source>
</evidence>
<dbReference type="SUPFAM" id="SSF47336">
    <property type="entry name" value="ACP-like"/>
    <property type="match status" value="1"/>
</dbReference>
<name>A0ABU4WEP3_9BACT</name>
<dbReference type="InterPro" id="IPR009081">
    <property type="entry name" value="PP-bd_ACP"/>
</dbReference>
<dbReference type="RefSeq" id="WP_370396471.1">
    <property type="nucleotide sequence ID" value="NZ_JALBUT010000002.1"/>
</dbReference>
<accession>A0ABU4WEP3</accession>
<organism evidence="4 5">
    <name type="scientific">Intestinicryptomonas porci</name>
    <dbReference type="NCBI Taxonomy" id="2926320"/>
    <lineage>
        <taxon>Bacteria</taxon>
        <taxon>Pseudomonadati</taxon>
        <taxon>Verrucomicrobiota</taxon>
        <taxon>Opitutia</taxon>
        <taxon>Opitutales</taxon>
        <taxon>Intestinicryptomonaceae</taxon>
        <taxon>Intestinicryptomonas</taxon>
    </lineage>
</organism>